<dbReference type="Proteomes" id="UP000226437">
    <property type="component" value="Unassembled WGS sequence"/>
</dbReference>
<name>A0A2G0CFG0_9BACT</name>
<dbReference type="InterPro" id="IPR036365">
    <property type="entry name" value="PGBD-like_sf"/>
</dbReference>
<dbReference type="AlphaFoldDB" id="A0A2G0CFG0"/>
<dbReference type="EMBL" id="PDLO01000003">
    <property type="protein sequence ID" value="PHK98709.1"/>
    <property type="molecule type" value="Genomic_DNA"/>
</dbReference>
<sequence>MEKVLRLGRVDADVAMTAGEKEEFLRLYHHPHGFARGEIRFRDDSRNRWWPWEQLPGQRIRALTQLLQSAGFMPYAAHGGIFGYVTQAAVRLFQEYVRTIASPERHGRRDPASWPDGVVGSDTRFYLDQWEREGLRCRWSLGETRPDHQRWMNWLATAARHFRDHPTPTMQQLAASARRGDTLLPAEWEFDPAAPQLIGIRFRAEEAFPQGGRRPPDDLFVLLIRGMTFFFWGSTDSNPREGREGYLTEGQHHYRFNWHNISQGRRERIYKAARPAGAGVMVIRDVHGDNALTDRNRRDGLDPNPNPTFNIHWSGLGISNWSAGCQVISGKNYINDAGELISCTHYAARNDRERGQKRSPDGPRLTMGAYTVLSDLLLCYTPQAAPGEKPTFRYSLFREEDVADIPGLDTEELRKKLHLMRTEEFY</sequence>
<comment type="caution">
    <text evidence="1">The sequence shown here is derived from an EMBL/GenBank/DDBJ whole genome shotgun (WGS) entry which is preliminary data.</text>
</comment>
<evidence type="ECO:0000313" key="1">
    <source>
        <dbReference type="EMBL" id="PHK98709.1"/>
    </source>
</evidence>
<keyword evidence="2" id="KW-1185">Reference proteome</keyword>
<organism evidence="1 2">
    <name type="scientific">Neolewinella marina</name>
    <dbReference type="NCBI Taxonomy" id="438751"/>
    <lineage>
        <taxon>Bacteria</taxon>
        <taxon>Pseudomonadati</taxon>
        <taxon>Bacteroidota</taxon>
        <taxon>Saprospiria</taxon>
        <taxon>Saprospirales</taxon>
        <taxon>Lewinellaceae</taxon>
        <taxon>Neolewinella</taxon>
    </lineage>
</organism>
<dbReference type="Gene3D" id="1.10.101.10">
    <property type="entry name" value="PGBD-like superfamily/PGBD"/>
    <property type="match status" value="1"/>
</dbReference>
<evidence type="ECO:0008006" key="3">
    <source>
        <dbReference type="Google" id="ProtNLM"/>
    </source>
</evidence>
<reference evidence="1 2" key="1">
    <citation type="submission" date="2017-10" db="EMBL/GenBank/DDBJ databases">
        <title>The draft genome sequence of Lewinella marina KCTC 32374.</title>
        <authorList>
            <person name="Wang K."/>
        </authorList>
    </citation>
    <scope>NUCLEOTIDE SEQUENCE [LARGE SCALE GENOMIC DNA]</scope>
    <source>
        <strain evidence="1 2">MKG-38</strain>
    </source>
</reference>
<dbReference type="SUPFAM" id="SSF47090">
    <property type="entry name" value="PGBD-like"/>
    <property type="match status" value="1"/>
</dbReference>
<evidence type="ECO:0000313" key="2">
    <source>
        <dbReference type="Proteomes" id="UP000226437"/>
    </source>
</evidence>
<proteinExistence type="predicted"/>
<gene>
    <name evidence="1" type="ORF">CGL56_09590</name>
</gene>
<dbReference type="RefSeq" id="WP_099106319.1">
    <property type="nucleotide sequence ID" value="NZ_JAATJF010000001.1"/>
</dbReference>
<dbReference type="OrthoDB" id="1403469at2"/>
<accession>A0A2G0CFG0</accession>
<protein>
    <recommendedName>
        <fullName evidence="3">Peptidoglycan binding-like domain-containing protein</fullName>
    </recommendedName>
</protein>
<dbReference type="InterPro" id="IPR036366">
    <property type="entry name" value="PGBDSf"/>
</dbReference>